<keyword evidence="7" id="KW-0444">Lipid biosynthesis</keyword>
<dbReference type="GO" id="GO:0016301">
    <property type="term" value="F:kinase activity"/>
    <property type="evidence" value="ECO:0007669"/>
    <property type="project" value="UniProtKB-KW"/>
</dbReference>
<dbReference type="PANTHER" id="PTHR12358">
    <property type="entry name" value="SPHINGOSINE KINASE"/>
    <property type="match status" value="1"/>
</dbReference>
<accession>A0A3A5HD11</accession>
<dbReference type="Pfam" id="PF19279">
    <property type="entry name" value="YegS_C"/>
    <property type="match status" value="1"/>
</dbReference>
<organism evidence="10 11">
    <name type="scientific">Nocardioides cavernaquae</name>
    <dbReference type="NCBI Taxonomy" id="2321396"/>
    <lineage>
        <taxon>Bacteria</taxon>
        <taxon>Bacillati</taxon>
        <taxon>Actinomycetota</taxon>
        <taxon>Actinomycetes</taxon>
        <taxon>Propionibacteriales</taxon>
        <taxon>Nocardioidaceae</taxon>
        <taxon>Nocardioides</taxon>
    </lineage>
</organism>
<name>A0A3A5HD11_9ACTN</name>
<feature type="domain" description="DAGKc" evidence="9">
    <location>
        <begin position="1"/>
        <end position="123"/>
    </location>
</feature>
<dbReference type="SMART" id="SM00046">
    <property type="entry name" value="DAGKc"/>
    <property type="match status" value="1"/>
</dbReference>
<proteinExistence type="inferred from homology"/>
<comment type="similarity">
    <text evidence="2">Belongs to the diacylglycerol/lipid kinase family.</text>
</comment>
<dbReference type="InterPro" id="IPR017438">
    <property type="entry name" value="ATP-NAD_kinase_N"/>
</dbReference>
<keyword evidence="7" id="KW-0443">Lipid metabolism</keyword>
<keyword evidence="8" id="KW-1208">Phospholipid metabolism</keyword>
<evidence type="ECO:0000256" key="6">
    <source>
        <dbReference type="ARBA" id="ARBA00022840"/>
    </source>
</evidence>
<keyword evidence="6" id="KW-0067">ATP-binding</keyword>
<evidence type="ECO:0000256" key="3">
    <source>
        <dbReference type="ARBA" id="ARBA00022679"/>
    </source>
</evidence>
<evidence type="ECO:0000256" key="8">
    <source>
        <dbReference type="ARBA" id="ARBA00023264"/>
    </source>
</evidence>
<dbReference type="InterPro" id="IPR050187">
    <property type="entry name" value="Lipid_Phosphate_FormReg"/>
</dbReference>
<keyword evidence="5 10" id="KW-0418">Kinase</keyword>
<comment type="cofactor">
    <cofactor evidence="1">
        <name>Mg(2+)</name>
        <dbReference type="ChEBI" id="CHEBI:18420"/>
    </cofactor>
</comment>
<dbReference type="Gene3D" id="2.60.200.40">
    <property type="match status" value="1"/>
</dbReference>
<dbReference type="Gene3D" id="3.40.50.10330">
    <property type="entry name" value="Probable inorganic polyphosphate/atp-NAD kinase, domain 1"/>
    <property type="match status" value="1"/>
</dbReference>
<dbReference type="GO" id="GO:0008654">
    <property type="term" value="P:phospholipid biosynthetic process"/>
    <property type="evidence" value="ECO:0007669"/>
    <property type="project" value="UniProtKB-KW"/>
</dbReference>
<dbReference type="InterPro" id="IPR016064">
    <property type="entry name" value="NAD/diacylglycerol_kinase_sf"/>
</dbReference>
<evidence type="ECO:0000256" key="1">
    <source>
        <dbReference type="ARBA" id="ARBA00001946"/>
    </source>
</evidence>
<keyword evidence="11" id="KW-1185">Reference proteome</keyword>
<protein>
    <submittedName>
        <fullName evidence="10">Diacylglycerol kinase</fullName>
    </submittedName>
</protein>
<reference evidence="11" key="1">
    <citation type="submission" date="2018-09" db="EMBL/GenBank/DDBJ databases">
        <authorList>
            <person name="Zhu H."/>
        </authorList>
    </citation>
    <scope>NUCLEOTIDE SEQUENCE [LARGE SCALE GENOMIC DNA]</scope>
    <source>
        <strain evidence="11">K1W22B-1</strain>
    </source>
</reference>
<keyword evidence="4" id="KW-0547">Nucleotide-binding</keyword>
<keyword evidence="3" id="KW-0808">Transferase</keyword>
<dbReference type="InterPro" id="IPR045540">
    <property type="entry name" value="YegS/DAGK_C"/>
</dbReference>
<comment type="caution">
    <text evidence="10">The sequence shown here is derived from an EMBL/GenBank/DDBJ whole genome shotgun (WGS) entry which is preliminary data.</text>
</comment>
<evidence type="ECO:0000313" key="10">
    <source>
        <dbReference type="EMBL" id="RJS47768.1"/>
    </source>
</evidence>
<dbReference type="PROSITE" id="PS50146">
    <property type="entry name" value="DAGK"/>
    <property type="match status" value="1"/>
</dbReference>
<gene>
    <name evidence="10" type="ORF">D4739_04200</name>
</gene>
<evidence type="ECO:0000256" key="4">
    <source>
        <dbReference type="ARBA" id="ARBA00022741"/>
    </source>
</evidence>
<dbReference type="AlphaFoldDB" id="A0A3A5HD11"/>
<dbReference type="Pfam" id="PF00781">
    <property type="entry name" value="DAGK_cat"/>
    <property type="match status" value="1"/>
</dbReference>
<dbReference type="OrthoDB" id="142078at2"/>
<dbReference type="PANTHER" id="PTHR12358:SF54">
    <property type="entry name" value="SPHINGOSINE KINASE RELATED PROTEIN"/>
    <property type="match status" value="1"/>
</dbReference>
<evidence type="ECO:0000259" key="9">
    <source>
        <dbReference type="PROSITE" id="PS50146"/>
    </source>
</evidence>
<dbReference type="Proteomes" id="UP000276542">
    <property type="component" value="Unassembled WGS sequence"/>
</dbReference>
<keyword evidence="7" id="KW-0594">Phospholipid biosynthesis</keyword>
<evidence type="ECO:0000256" key="5">
    <source>
        <dbReference type="ARBA" id="ARBA00022777"/>
    </source>
</evidence>
<sequence length="306" mass="31473">MISNADAGTADEESLEAALGILRAGASVELLATSGIEELDEGLAQAGDRTVVVAGGDGSLHAVVQSLHGRNDLAGRTLGLLPLGTGNDFARGSGVPLDIMEAAGLVLQGEARPVDLIVDDREQVVVNNVHAGAGAAASRVGARWKSRLGHVASVAPLPTGFTKGLGRLGYPIGALVTAVNPPTVRIRVTVDGNVVHDVDSEILMVAIGNGAHVGGGAAINPDADPESRVLDVVVTRALGPLARIGYAARLGRGTHTDHDEVLHVTGQSITVDGEAFWLSADGEIEGPMEHRTWRLVPAAYSLLLPR</sequence>
<dbReference type="GO" id="GO:0005524">
    <property type="term" value="F:ATP binding"/>
    <property type="evidence" value="ECO:0007669"/>
    <property type="project" value="UniProtKB-KW"/>
</dbReference>
<dbReference type="SUPFAM" id="SSF111331">
    <property type="entry name" value="NAD kinase/diacylglycerol kinase-like"/>
    <property type="match status" value="1"/>
</dbReference>
<dbReference type="InterPro" id="IPR001206">
    <property type="entry name" value="Diacylglycerol_kinase_cat_dom"/>
</dbReference>
<evidence type="ECO:0000256" key="7">
    <source>
        <dbReference type="ARBA" id="ARBA00023209"/>
    </source>
</evidence>
<evidence type="ECO:0000256" key="2">
    <source>
        <dbReference type="ARBA" id="ARBA00005983"/>
    </source>
</evidence>
<evidence type="ECO:0000313" key="11">
    <source>
        <dbReference type="Proteomes" id="UP000276542"/>
    </source>
</evidence>
<dbReference type="EMBL" id="QYRP01000002">
    <property type="protein sequence ID" value="RJS47768.1"/>
    <property type="molecule type" value="Genomic_DNA"/>
</dbReference>